<protein>
    <recommendedName>
        <fullName evidence="4">Flagellar hook-associated protein 1</fullName>
    </recommendedName>
</protein>
<comment type="similarity">
    <text evidence="3">Belongs to the flagella basal body rod proteins family.</text>
</comment>
<dbReference type="OrthoDB" id="7181295at2"/>
<evidence type="ECO:0000256" key="1">
    <source>
        <dbReference type="ARBA" id="ARBA00004365"/>
    </source>
</evidence>
<evidence type="ECO:0000313" key="9">
    <source>
        <dbReference type="EMBL" id="GAN78215.1"/>
    </source>
</evidence>
<evidence type="ECO:0000259" key="8">
    <source>
        <dbReference type="Pfam" id="PF22638"/>
    </source>
</evidence>
<dbReference type="SUPFAM" id="SSF64518">
    <property type="entry name" value="Phase 1 flagellin"/>
    <property type="match status" value="1"/>
</dbReference>
<keyword evidence="5" id="KW-0964">Secreted</keyword>
<sequence>MGLDGALATAGTGIDAIQTQLALISQNVANAGTPSYATEVAAQEAVTAGGTGMGVRLLPATRLVDTTLQATLLGQNASTAGAQTTATALSAINAVQGTPGAGNDLPSLLAGVTTAFTTLAGDPSSAASQQAVVTAAQTLANGINSISQSYQQQRQTAQDGVVSAVAAINTDLGTIGTLSDQIINLKSLGQSTADLENQRDKAVASLSSLVSVRTLAQPNGDMLVIAGGGLMLPTHATNPLTTSGAQLGAAATYPESIPAITLGGTDVTGALTGGSLGADLTLRDRTLPTYQAELDEFSAQLSNRFAAQGLSLFTRGDGSLPASTGPYTQSGYVGYAGQITVNPAVAASPSLVRDGNLAIAGSPTGASAFTPNPAGGPAAFGTLISRVLDYALGSDAQAGVAQPATPTTGLGPSGTLAAPYAAPPDLTGLASTMIASQSADSAAATAQASSEASVQTTLSSRLASEDGVNMDQELAAMTQLQNAYGANARVISAVQSMFTTLLTAITPVMG</sequence>
<keyword evidence="10" id="KW-1185">Reference proteome</keyword>
<gene>
    <name evidence="9" type="ORF">Asru_0689_03</name>
</gene>
<comment type="caution">
    <text evidence="9">The sequence shown here is derived from an EMBL/GenBank/DDBJ whole genome shotgun (WGS) entry which is preliminary data.</text>
</comment>
<organism evidence="9 10">
    <name type="scientific">Acidisphaera rubrifaciens HS-AP3</name>
    <dbReference type="NCBI Taxonomy" id="1231350"/>
    <lineage>
        <taxon>Bacteria</taxon>
        <taxon>Pseudomonadati</taxon>
        <taxon>Pseudomonadota</taxon>
        <taxon>Alphaproteobacteria</taxon>
        <taxon>Acetobacterales</taxon>
        <taxon>Acetobacteraceae</taxon>
        <taxon>Acidisphaera</taxon>
    </lineage>
</organism>
<feature type="domain" description="Flagellar hook-associated protein FlgK helical" evidence="8">
    <location>
        <begin position="102"/>
        <end position="308"/>
    </location>
</feature>
<evidence type="ECO:0000313" key="10">
    <source>
        <dbReference type="Proteomes" id="UP000032680"/>
    </source>
</evidence>
<reference evidence="9 10" key="1">
    <citation type="submission" date="2012-11" db="EMBL/GenBank/DDBJ databases">
        <title>Whole genome sequence of Acidisphaera rubrifaciens HS-AP3.</title>
        <authorList>
            <person name="Azuma Y."/>
            <person name="Higashiura N."/>
            <person name="Hirakawa H."/>
            <person name="Matsushita K."/>
        </authorList>
    </citation>
    <scope>NUCLEOTIDE SEQUENCE [LARGE SCALE GENOMIC DNA]</scope>
    <source>
        <strain evidence="9 10">HS-AP3</strain>
    </source>
</reference>
<dbReference type="PANTHER" id="PTHR30033:SF1">
    <property type="entry name" value="FLAGELLAR HOOK-ASSOCIATED PROTEIN 1"/>
    <property type="match status" value="1"/>
</dbReference>
<evidence type="ECO:0000256" key="3">
    <source>
        <dbReference type="ARBA" id="ARBA00009677"/>
    </source>
</evidence>
<dbReference type="GO" id="GO:0005576">
    <property type="term" value="C:extracellular region"/>
    <property type="evidence" value="ECO:0007669"/>
    <property type="project" value="UniProtKB-SubCell"/>
</dbReference>
<keyword evidence="9" id="KW-0282">Flagellum</keyword>
<dbReference type="RefSeq" id="WP_048862695.1">
    <property type="nucleotide sequence ID" value="NZ_BANB01000688.1"/>
</dbReference>
<evidence type="ECO:0000256" key="2">
    <source>
        <dbReference type="ARBA" id="ARBA00004613"/>
    </source>
</evidence>
<dbReference type="AlphaFoldDB" id="A0A0D6P8X4"/>
<dbReference type="Pfam" id="PF06429">
    <property type="entry name" value="Flg_bbr_C"/>
    <property type="match status" value="1"/>
</dbReference>
<dbReference type="InterPro" id="IPR002371">
    <property type="entry name" value="FlgK"/>
</dbReference>
<dbReference type="InterPro" id="IPR053927">
    <property type="entry name" value="FlgK_helical"/>
</dbReference>
<dbReference type="InterPro" id="IPR010930">
    <property type="entry name" value="Flg_bb/hook_C_dom"/>
</dbReference>
<dbReference type="NCBIfam" id="TIGR02492">
    <property type="entry name" value="flgK_ends"/>
    <property type="match status" value="1"/>
</dbReference>
<evidence type="ECO:0000256" key="6">
    <source>
        <dbReference type="ARBA" id="ARBA00023143"/>
    </source>
</evidence>
<dbReference type="Proteomes" id="UP000032680">
    <property type="component" value="Unassembled WGS sequence"/>
</dbReference>
<dbReference type="EMBL" id="BANB01000688">
    <property type="protein sequence ID" value="GAN78215.1"/>
    <property type="molecule type" value="Genomic_DNA"/>
</dbReference>
<keyword evidence="9" id="KW-0966">Cell projection</keyword>
<accession>A0A0D6P8X4</accession>
<name>A0A0D6P8X4_9PROT</name>
<keyword evidence="9" id="KW-0969">Cilium</keyword>
<proteinExistence type="inferred from homology"/>
<evidence type="ECO:0000259" key="7">
    <source>
        <dbReference type="Pfam" id="PF06429"/>
    </source>
</evidence>
<dbReference type="GO" id="GO:0005198">
    <property type="term" value="F:structural molecule activity"/>
    <property type="evidence" value="ECO:0007669"/>
    <property type="project" value="InterPro"/>
</dbReference>
<dbReference type="Pfam" id="PF22638">
    <property type="entry name" value="FlgK_D1"/>
    <property type="match status" value="1"/>
</dbReference>
<evidence type="ECO:0000256" key="5">
    <source>
        <dbReference type="ARBA" id="ARBA00022525"/>
    </source>
</evidence>
<evidence type="ECO:0000256" key="4">
    <source>
        <dbReference type="ARBA" id="ARBA00016244"/>
    </source>
</evidence>
<dbReference type="PANTHER" id="PTHR30033">
    <property type="entry name" value="FLAGELLAR HOOK-ASSOCIATED PROTEIN 1"/>
    <property type="match status" value="1"/>
</dbReference>
<dbReference type="GO" id="GO:0009424">
    <property type="term" value="C:bacterial-type flagellum hook"/>
    <property type="evidence" value="ECO:0007669"/>
    <property type="project" value="InterPro"/>
</dbReference>
<feature type="domain" description="Flagellar basal-body/hook protein C-terminal" evidence="7">
    <location>
        <begin position="467"/>
        <end position="502"/>
    </location>
</feature>
<dbReference type="GO" id="GO:0044780">
    <property type="term" value="P:bacterial-type flagellum assembly"/>
    <property type="evidence" value="ECO:0007669"/>
    <property type="project" value="InterPro"/>
</dbReference>
<comment type="subcellular location">
    <subcellularLocation>
        <location evidence="1">Bacterial flagellum</location>
    </subcellularLocation>
    <subcellularLocation>
        <location evidence="2">Secreted</location>
    </subcellularLocation>
</comment>
<keyword evidence="6" id="KW-0975">Bacterial flagellum</keyword>